<organism evidence="1 2">
    <name type="scientific">Cystobacter fuscus (strain ATCC 25194 / DSM 2262 / NBRC 100088 / M29)</name>
    <dbReference type="NCBI Taxonomy" id="1242864"/>
    <lineage>
        <taxon>Bacteria</taxon>
        <taxon>Pseudomonadati</taxon>
        <taxon>Myxococcota</taxon>
        <taxon>Myxococcia</taxon>
        <taxon>Myxococcales</taxon>
        <taxon>Cystobacterineae</taxon>
        <taxon>Archangiaceae</taxon>
        <taxon>Cystobacter</taxon>
    </lineage>
</organism>
<dbReference type="AlphaFoldDB" id="S9Q950"/>
<dbReference type="Proteomes" id="UP000011682">
    <property type="component" value="Unassembled WGS sequence"/>
</dbReference>
<evidence type="ECO:0000313" key="1">
    <source>
        <dbReference type="EMBL" id="EPX57884.1"/>
    </source>
</evidence>
<proteinExistence type="predicted"/>
<dbReference type="EMBL" id="ANAH02000030">
    <property type="protein sequence ID" value="EPX57884.1"/>
    <property type="molecule type" value="Genomic_DNA"/>
</dbReference>
<reference evidence="1" key="1">
    <citation type="submission" date="2013-05" db="EMBL/GenBank/DDBJ databases">
        <title>Genome assembly of Cystobacter fuscus DSM 2262.</title>
        <authorList>
            <person name="Sharma G."/>
            <person name="Khatri I."/>
            <person name="Kaur C."/>
            <person name="Mayilraj S."/>
            <person name="Subramanian S."/>
        </authorList>
    </citation>
    <scope>NUCLEOTIDE SEQUENCE [LARGE SCALE GENOMIC DNA]</scope>
    <source>
        <strain evidence="1">DSM 2262</strain>
    </source>
</reference>
<evidence type="ECO:0000313" key="2">
    <source>
        <dbReference type="Proteomes" id="UP000011682"/>
    </source>
</evidence>
<comment type="caution">
    <text evidence="1">The sequence shown here is derived from an EMBL/GenBank/DDBJ whole genome shotgun (WGS) entry which is preliminary data.</text>
</comment>
<gene>
    <name evidence="1" type="ORF">D187_004637</name>
</gene>
<accession>S9Q950</accession>
<sequence length="43" mass="4967">MLQTPENTWESTKSGTDGREALAARHKFRRSIARWLSRHIAAE</sequence>
<keyword evidence="2" id="KW-1185">Reference proteome</keyword>
<name>S9Q950_CYSF2</name>
<protein>
    <submittedName>
        <fullName evidence="1">Uncharacterized protein</fullName>
    </submittedName>
</protein>